<dbReference type="EMBL" id="JAAOAM010000099">
    <property type="protein sequence ID" value="KAF5548229.1"/>
    <property type="molecule type" value="Genomic_DNA"/>
</dbReference>
<evidence type="ECO:0000313" key="2">
    <source>
        <dbReference type="Proteomes" id="UP000522262"/>
    </source>
</evidence>
<name>A0A8H5N0X1_9HYPO</name>
<sequence length="250" mass="27607">MSIPECTHFNIDFPPFEQQSSTPQPVQIWTIILRMAPMVIRSITLLLLATQSLSQTVNYPTVDIFRKIPSDVDQCIRPCLFRPNNANADVGSALNCRVPYQEKCYCATDSDNAKAVSKHIDSCAQASCSNGQESQDAETMRHYYASYCMGNGYSAEAMEEWYTGTEPHVTGTGTATIKDMWSWGTGTKTRANIFSDATLPSWARTRTSDAFPNATAPSRTDDEDNDGACLASLKLLSVGMPVLVALFQWM</sequence>
<protein>
    <submittedName>
        <fullName evidence="1">Transmembrane SKG6</fullName>
    </submittedName>
</protein>
<dbReference type="Proteomes" id="UP000522262">
    <property type="component" value="Unassembled WGS sequence"/>
</dbReference>
<proteinExistence type="predicted"/>
<accession>A0A8H5N0X1</accession>
<keyword evidence="2" id="KW-1185">Reference proteome</keyword>
<evidence type="ECO:0000313" key="1">
    <source>
        <dbReference type="EMBL" id="KAF5548229.1"/>
    </source>
</evidence>
<organism evidence="1 2">
    <name type="scientific">Fusarium mexicanum</name>
    <dbReference type="NCBI Taxonomy" id="751941"/>
    <lineage>
        <taxon>Eukaryota</taxon>
        <taxon>Fungi</taxon>
        <taxon>Dikarya</taxon>
        <taxon>Ascomycota</taxon>
        <taxon>Pezizomycotina</taxon>
        <taxon>Sordariomycetes</taxon>
        <taxon>Hypocreomycetidae</taxon>
        <taxon>Hypocreales</taxon>
        <taxon>Nectriaceae</taxon>
        <taxon>Fusarium</taxon>
        <taxon>Fusarium fujikuroi species complex</taxon>
    </lineage>
</organism>
<gene>
    <name evidence="1" type="ORF">FMEXI_4793</name>
</gene>
<dbReference type="AlphaFoldDB" id="A0A8H5N0X1"/>
<comment type="caution">
    <text evidence="1">The sequence shown here is derived from an EMBL/GenBank/DDBJ whole genome shotgun (WGS) entry which is preliminary data.</text>
</comment>
<keyword evidence="1" id="KW-0812">Transmembrane</keyword>
<keyword evidence="1" id="KW-0472">Membrane</keyword>
<reference evidence="1 2" key="1">
    <citation type="submission" date="2020-05" db="EMBL/GenBank/DDBJ databases">
        <title>Identification and distribution of gene clusters putatively required for synthesis of sphingolipid metabolism inhibitors in phylogenetically diverse species of the filamentous fungus Fusarium.</title>
        <authorList>
            <person name="Kim H.-S."/>
            <person name="Busman M."/>
            <person name="Brown D.W."/>
            <person name="Divon H."/>
            <person name="Uhlig S."/>
            <person name="Proctor R.H."/>
        </authorList>
    </citation>
    <scope>NUCLEOTIDE SEQUENCE [LARGE SCALE GENOMIC DNA]</scope>
    <source>
        <strain evidence="1 2">NRRL 53147</strain>
    </source>
</reference>